<dbReference type="OrthoDB" id="21421at2"/>
<organism evidence="2 3">
    <name type="scientific">Alcanivorax borkumensis (strain ATCC 700651 / DSM 11573 / NCIMB 13689 / SK2)</name>
    <dbReference type="NCBI Taxonomy" id="393595"/>
    <lineage>
        <taxon>Bacteria</taxon>
        <taxon>Pseudomonadati</taxon>
        <taxon>Pseudomonadota</taxon>
        <taxon>Gammaproteobacteria</taxon>
        <taxon>Oceanospirillales</taxon>
        <taxon>Alcanivoracaceae</taxon>
        <taxon>Alcanivorax</taxon>
    </lineage>
</organism>
<dbReference type="InterPro" id="IPR004027">
    <property type="entry name" value="SEC_C_motif"/>
</dbReference>
<dbReference type="InterPro" id="IPR048469">
    <property type="entry name" value="YchJ-like_M"/>
</dbReference>
<dbReference type="Proteomes" id="UP000008871">
    <property type="component" value="Chromosome"/>
</dbReference>
<reference evidence="2 3" key="1">
    <citation type="journal article" date="2006" name="Nat. Biotechnol.">
        <title>Genome sequence of the ubiquitous hydrocarbon-degrading marine bacterium Alcanivorax borkumensis.</title>
        <authorList>
            <person name="Schneiker S."/>
            <person name="Martins dos Santos V.A.P."/>
            <person name="Bartels D."/>
            <person name="Bekel T."/>
            <person name="Brecht M."/>
            <person name="Buhrmester J."/>
            <person name="Chernikova T.N."/>
            <person name="Denaro R."/>
            <person name="Ferrer M."/>
            <person name="Gertler C."/>
            <person name="Goesmann A."/>
            <person name="Golyshina O.V."/>
            <person name="Kaminski F."/>
            <person name="Khachane A.N."/>
            <person name="Lang S."/>
            <person name="Linke B."/>
            <person name="McHardy A.C."/>
            <person name="Meyer F."/>
            <person name="Nechitaylo T."/>
            <person name="Puehler A."/>
            <person name="Regenhardt D."/>
            <person name="Rupp O."/>
            <person name="Sabirova J.S."/>
            <person name="Selbitschka W."/>
            <person name="Yakimov M.M."/>
            <person name="Timmis K.N."/>
            <person name="Vorhoelter F.-J."/>
            <person name="Weidner S."/>
            <person name="Kaiser O."/>
            <person name="Golyshin P.N."/>
        </authorList>
    </citation>
    <scope>NUCLEOTIDE SEQUENCE [LARGE SCALE GENOMIC DNA]</scope>
    <source>
        <strain evidence="3">ATCC 700651 / DSM 11573 / NCIMB 13689 / SK2</strain>
    </source>
</reference>
<evidence type="ECO:0000313" key="3">
    <source>
        <dbReference type="Proteomes" id="UP000008871"/>
    </source>
</evidence>
<dbReference type="Pfam" id="PF02810">
    <property type="entry name" value="SEC-C"/>
    <property type="match status" value="2"/>
</dbReference>
<dbReference type="eggNOG" id="COG3012">
    <property type="taxonomic scope" value="Bacteria"/>
</dbReference>
<protein>
    <recommendedName>
        <fullName evidence="1">YchJ-like middle NTF2-like domain-containing protein</fullName>
    </recommendedName>
</protein>
<dbReference type="InterPro" id="IPR032710">
    <property type="entry name" value="NTF2-like_dom_sf"/>
</dbReference>
<dbReference type="EMBL" id="AM286690">
    <property type="protein sequence ID" value="CAL15749.1"/>
    <property type="molecule type" value="Genomic_DNA"/>
</dbReference>
<name>Q0VSU9_ALCBS</name>
<dbReference type="HOGENOM" id="CLU_099590_0_0_6"/>
<dbReference type="KEGG" id="abo:ABO_0301"/>
<dbReference type="SUPFAM" id="SSF54427">
    <property type="entry name" value="NTF2-like"/>
    <property type="match status" value="1"/>
</dbReference>
<proteinExistence type="predicted"/>
<dbReference type="STRING" id="393595.ABO_0301"/>
<sequence>MSACPCQSGLDYRQCCQPLHEGKPAPSPQALMRSRFCAFALNNTAYLTSSWHHSQRPATLTLDSDEQWLALEILHCDTDGDTGTVHFRATSQHRQGLSVLEENSRFVKENGHWFYLDGTPKSSVLKLGRNDPCPCGSSRKFKKCCG</sequence>
<dbReference type="Gene3D" id="3.10.450.50">
    <property type="match status" value="1"/>
</dbReference>
<dbReference type="NCBIfam" id="NF002449">
    <property type="entry name" value="PRK01617.1"/>
    <property type="match status" value="1"/>
</dbReference>
<evidence type="ECO:0000313" key="2">
    <source>
        <dbReference type="EMBL" id="CAL15749.1"/>
    </source>
</evidence>
<keyword evidence="3" id="KW-1185">Reference proteome</keyword>
<dbReference type="PANTHER" id="PTHR33747">
    <property type="entry name" value="UPF0225 PROTEIN SCO1677"/>
    <property type="match status" value="1"/>
</dbReference>
<feature type="domain" description="YchJ-like middle NTF2-like" evidence="1">
    <location>
        <begin position="27"/>
        <end position="118"/>
    </location>
</feature>
<gene>
    <name evidence="2" type="ordered locus">ABO_0301</name>
</gene>
<evidence type="ECO:0000259" key="1">
    <source>
        <dbReference type="Pfam" id="PF17775"/>
    </source>
</evidence>
<dbReference type="AlphaFoldDB" id="Q0VSU9"/>
<dbReference type="RefSeq" id="WP_011587597.1">
    <property type="nucleotide sequence ID" value="NC_008260.1"/>
</dbReference>
<accession>Q0VSU9</accession>
<dbReference type="SUPFAM" id="SSF103642">
    <property type="entry name" value="Sec-C motif"/>
    <property type="match status" value="1"/>
</dbReference>
<dbReference type="PANTHER" id="PTHR33747:SF1">
    <property type="entry name" value="ADENYLATE CYCLASE-ASSOCIATED CAP C-TERMINAL DOMAIN-CONTAINING PROTEIN"/>
    <property type="match status" value="1"/>
</dbReference>
<dbReference type="Pfam" id="PF17775">
    <property type="entry name" value="YchJ_M-like"/>
    <property type="match status" value="1"/>
</dbReference>